<feature type="domain" description="C2H2-type" evidence="13">
    <location>
        <begin position="1024"/>
        <end position="1052"/>
    </location>
</feature>
<evidence type="ECO:0000256" key="5">
    <source>
        <dbReference type="ARBA" id="ARBA00022771"/>
    </source>
</evidence>
<accession>A0A2K6MGU7</accession>
<feature type="compositionally biased region" description="Basic and acidic residues" evidence="12">
    <location>
        <begin position="965"/>
        <end position="983"/>
    </location>
</feature>
<reference evidence="14" key="3">
    <citation type="submission" date="2025-09" db="UniProtKB">
        <authorList>
            <consortium name="Ensembl"/>
        </authorList>
    </citation>
    <scope>IDENTIFICATION</scope>
</reference>
<feature type="region of interest" description="Disordered" evidence="12">
    <location>
        <begin position="1179"/>
        <end position="1204"/>
    </location>
</feature>
<feature type="region of interest" description="Disordered" evidence="12">
    <location>
        <begin position="958"/>
        <end position="991"/>
    </location>
</feature>
<evidence type="ECO:0000256" key="4">
    <source>
        <dbReference type="ARBA" id="ARBA00022737"/>
    </source>
</evidence>
<dbReference type="PROSITE" id="PS50157">
    <property type="entry name" value="ZINC_FINGER_C2H2_2"/>
    <property type="match status" value="4"/>
</dbReference>
<feature type="compositionally biased region" description="Basic and acidic residues" evidence="12">
    <location>
        <begin position="79"/>
        <end position="88"/>
    </location>
</feature>
<dbReference type="PANTHER" id="PTHR47222:SF3">
    <property type="entry name" value="ZINC FINGER PROTEIN 532"/>
    <property type="match status" value="1"/>
</dbReference>
<evidence type="ECO:0000256" key="11">
    <source>
        <dbReference type="PROSITE-ProRule" id="PRU00042"/>
    </source>
</evidence>
<dbReference type="InterPro" id="IPR013087">
    <property type="entry name" value="Znf_C2H2_type"/>
</dbReference>
<reference evidence="14 15" key="1">
    <citation type="submission" date="2016-06" db="EMBL/GenBank/DDBJ databases">
        <title>Genome of Rhinopithecus bieti.</title>
        <authorList>
            <person name="Wu"/>
            <person name="C.-I. and Zhang"/>
            <person name="Y."/>
        </authorList>
    </citation>
    <scope>NUCLEOTIDE SEQUENCE</scope>
</reference>
<dbReference type="Pfam" id="PF13912">
    <property type="entry name" value="zf-C2H2_6"/>
    <property type="match status" value="1"/>
</dbReference>
<feature type="domain" description="C2H2-type" evidence="13">
    <location>
        <begin position="1205"/>
        <end position="1227"/>
    </location>
</feature>
<feature type="compositionally biased region" description="Basic and acidic residues" evidence="12">
    <location>
        <begin position="1184"/>
        <end position="1204"/>
    </location>
</feature>
<dbReference type="PANTHER" id="PTHR47222">
    <property type="entry name" value="ZINC FINGER PROTEIN 532-RELATED"/>
    <property type="match status" value="1"/>
</dbReference>
<protein>
    <recommendedName>
        <fullName evidence="13">C2H2-type domain-containing protein</fullName>
    </recommendedName>
</protein>
<feature type="region of interest" description="Disordered" evidence="12">
    <location>
        <begin position="73"/>
        <end position="106"/>
    </location>
</feature>
<evidence type="ECO:0000256" key="7">
    <source>
        <dbReference type="ARBA" id="ARBA00023015"/>
    </source>
</evidence>
<keyword evidence="5 11" id="KW-0863">Zinc-finger</keyword>
<feature type="region of interest" description="Disordered" evidence="12">
    <location>
        <begin position="119"/>
        <end position="155"/>
    </location>
</feature>
<evidence type="ECO:0000256" key="9">
    <source>
        <dbReference type="ARBA" id="ARBA00023163"/>
    </source>
</evidence>
<feature type="compositionally biased region" description="Basic and acidic residues" evidence="12">
    <location>
        <begin position="141"/>
        <end position="150"/>
    </location>
</feature>
<evidence type="ECO:0000256" key="2">
    <source>
        <dbReference type="ARBA" id="ARBA00006991"/>
    </source>
</evidence>
<feature type="domain" description="C2H2-type" evidence="13">
    <location>
        <begin position="630"/>
        <end position="648"/>
    </location>
</feature>
<feature type="compositionally biased region" description="Polar residues" evidence="12">
    <location>
        <begin position="196"/>
        <end position="207"/>
    </location>
</feature>
<evidence type="ECO:0000259" key="13">
    <source>
        <dbReference type="PROSITE" id="PS50157"/>
    </source>
</evidence>
<comment type="similarity">
    <text evidence="2">Belongs to the krueppel C2H2-type zinc-finger protein family.</text>
</comment>
<dbReference type="Proteomes" id="UP000233180">
    <property type="component" value="Unassembled WGS sequence"/>
</dbReference>
<dbReference type="GeneTree" id="ENSGT00940000154437"/>
<keyword evidence="4" id="KW-0677">Repeat</keyword>
<feature type="region of interest" description="Disordered" evidence="12">
    <location>
        <begin position="301"/>
        <end position="375"/>
    </location>
</feature>
<dbReference type="SMART" id="SM00355">
    <property type="entry name" value="ZnF_C2H2"/>
    <property type="match status" value="8"/>
</dbReference>
<keyword evidence="10" id="KW-0539">Nucleus</keyword>
<comment type="subcellular location">
    <subcellularLocation>
        <location evidence="1">Nucleus</location>
    </subcellularLocation>
</comment>
<reference evidence="14" key="2">
    <citation type="submission" date="2025-08" db="UniProtKB">
        <authorList>
            <consortium name="Ensembl"/>
        </authorList>
    </citation>
    <scope>IDENTIFICATION</scope>
</reference>
<keyword evidence="9" id="KW-0804">Transcription</keyword>
<evidence type="ECO:0000256" key="3">
    <source>
        <dbReference type="ARBA" id="ARBA00022723"/>
    </source>
</evidence>
<evidence type="ECO:0000256" key="6">
    <source>
        <dbReference type="ARBA" id="ARBA00022833"/>
    </source>
</evidence>
<dbReference type="InterPro" id="IPR041697">
    <property type="entry name" value="Znf-C2H2_11"/>
</dbReference>
<dbReference type="Pfam" id="PF16622">
    <property type="entry name" value="zf-C2H2_11"/>
    <property type="match status" value="1"/>
</dbReference>
<keyword evidence="8" id="KW-0238">DNA-binding</keyword>
<feature type="region of interest" description="Disordered" evidence="12">
    <location>
        <begin position="257"/>
        <end position="282"/>
    </location>
</feature>
<evidence type="ECO:0000256" key="12">
    <source>
        <dbReference type="SAM" id="MobiDB-lite"/>
    </source>
</evidence>
<dbReference type="InterPro" id="IPR045914">
    <property type="entry name" value="Zn532-like"/>
</dbReference>
<sequence>MECNGAISAYCNLRLLGSSNSCASASQVAGITVFPKRQGSQEHLLKFMTMGDMKTPDFDDLLTAFDIPDTVDPKAAIESGHDDHESHMKQNAQGEDDSHPPSSSDVGVSIIVKNVRNIGSSEGRQKHGHNPTADVSSLDSYSKDGAKSLKGDMPASEVTLKDSTFSQFSLISSAEEFDDNEKIPVDDPPDKEDVSNVLTGSAPQQDYNKLKALGRENSSKTGLSTSGNMEKNKVVKREAEANSINLSVHEPFKVRKENSDKVLGNRKNDTGLPGVAPSKTKSSCNLSSCIAVIRVLSTKKAASDSCKEPEANSRESSLLPKEVNNSPRATDKSPESQNLIHGTKNPSLKQTDSPRSISSENSSKGSPSSPTESIPAIPKVLIKTIKTSSGEIKRTVIRVLPEMDLDSGKKSSEQTASVMASVTSLLSSLASAAVLSSPRRAPLQSAVMTNAVSPAELTPKQVTTKPVATAFLPVSAVKTTGSQVINLKLTNNTTVKATVISAASVQSASSTIIKAANAIQQQTAMVPASSLANAKFVPKTVHLANLNLLPQGAQATSELRQVLTKPQQQLKQAIVNAAASQPPKKVVLSLQSSVVEAFNKVLSSVNPVPVYIPNLSPPTNAGIMLPMCEYKCSECGDSFALEKSLTQHCDRWSVRIKVTLLSHACGHKEKGVVMQCSHLILKPVPAGQMIVSPSSNTSTSTSIPQSPVGASTHIVTKIQSGITGTAVSAPSTMPLDEDPSKLCRHSLKGLECNEVFQDETSLATHFQQAADTSGQKTCTVCQMLLPNQCSYASYQRIHQAICRSVDFQTHVTKNCLHHTRRVGFRCVHRSVVYSDVAALKSHIQGSHCEGFYRCPICPMAFKSAPSTHSHAYTQHPGIKIGEPKIIQKCFMCDTVFTQQTLLYRHFDQHIENQKVSVFKCPDCSLLYAEKQLMMDHIKSIIEGTPNLGNNLTLSIKPATQNSADQNKEDTKSMNGKEKLEKKSPSPVKKNQWKPRKWPCDCLFMQSDVYIAHVRKEHEKQMKKHPCYQCDKSFSSSHSLCRHNWIKHKGIRKVYKHVQLMHGIKDPDLKEMTDTTNEEETEIKEDTKVPSPERKLEEPVLEFRPPRGAITQPLKKLKISVFKVHKCAVCGFTTKNLLQFHEHIPQHKSDGSSYQRRECGLCYTSHHLFIVHKLKELQPVSKQNRAGEDDQQENKPSHRDESPDDRKCRVCAKTFETEAALNTHMQTHGMAFIKSKRMSSAEK</sequence>
<dbReference type="Gene3D" id="3.30.160.60">
    <property type="entry name" value="Classic Zinc Finger"/>
    <property type="match status" value="2"/>
</dbReference>
<dbReference type="AlphaFoldDB" id="A0A2K6MGU7"/>
<evidence type="ECO:0000313" key="14">
    <source>
        <dbReference type="Ensembl" id="ENSRBIP00000035004.1"/>
    </source>
</evidence>
<dbReference type="GO" id="GO:0008270">
    <property type="term" value="F:zinc ion binding"/>
    <property type="evidence" value="ECO:0007669"/>
    <property type="project" value="UniProtKB-KW"/>
</dbReference>
<keyword evidence="6" id="KW-0862">Zinc</keyword>
<dbReference type="Ensembl" id="ENSRBIT00000058995.1">
    <property type="protein sequence ID" value="ENSRBIP00000035004.1"/>
    <property type="gene ID" value="ENSRBIG00000041134.1"/>
</dbReference>
<keyword evidence="15" id="KW-1185">Reference proteome</keyword>
<feature type="compositionally biased region" description="Low complexity" evidence="12">
    <location>
        <begin position="356"/>
        <end position="374"/>
    </location>
</feature>
<dbReference type="GO" id="GO:0003677">
    <property type="term" value="F:DNA binding"/>
    <property type="evidence" value="ECO:0007669"/>
    <property type="project" value="UniProtKB-KW"/>
</dbReference>
<feature type="compositionally biased region" description="Basic and acidic residues" evidence="12">
    <location>
        <begin position="301"/>
        <end position="313"/>
    </location>
</feature>
<evidence type="ECO:0000256" key="10">
    <source>
        <dbReference type="ARBA" id="ARBA00023242"/>
    </source>
</evidence>
<feature type="domain" description="C2H2-type" evidence="13">
    <location>
        <begin position="852"/>
        <end position="880"/>
    </location>
</feature>
<dbReference type="PROSITE" id="PS00028">
    <property type="entry name" value="ZINC_FINGER_C2H2_1"/>
    <property type="match status" value="4"/>
</dbReference>
<keyword evidence="3" id="KW-0479">Metal-binding</keyword>
<dbReference type="GO" id="GO:0005634">
    <property type="term" value="C:nucleus"/>
    <property type="evidence" value="ECO:0007669"/>
    <property type="project" value="UniProtKB-SubCell"/>
</dbReference>
<name>A0A2K6MGU7_RHIBE</name>
<dbReference type="STRING" id="61621.ENSRBIP00000035004"/>
<feature type="region of interest" description="Disordered" evidence="12">
    <location>
        <begin position="176"/>
        <end position="227"/>
    </location>
</feature>
<proteinExistence type="inferred from homology"/>
<feature type="compositionally biased region" description="Polar residues" evidence="12">
    <location>
        <begin position="335"/>
        <end position="355"/>
    </location>
</feature>
<evidence type="ECO:0000313" key="15">
    <source>
        <dbReference type="Proteomes" id="UP000233180"/>
    </source>
</evidence>
<evidence type="ECO:0000256" key="8">
    <source>
        <dbReference type="ARBA" id="ARBA00023125"/>
    </source>
</evidence>
<organism evidence="14 15">
    <name type="scientific">Rhinopithecus bieti</name>
    <name type="common">Black snub-nosed monkey</name>
    <name type="synonym">Pygathrix bieti</name>
    <dbReference type="NCBI Taxonomy" id="61621"/>
    <lineage>
        <taxon>Eukaryota</taxon>
        <taxon>Metazoa</taxon>
        <taxon>Chordata</taxon>
        <taxon>Craniata</taxon>
        <taxon>Vertebrata</taxon>
        <taxon>Euteleostomi</taxon>
        <taxon>Mammalia</taxon>
        <taxon>Eutheria</taxon>
        <taxon>Euarchontoglires</taxon>
        <taxon>Primates</taxon>
        <taxon>Haplorrhini</taxon>
        <taxon>Catarrhini</taxon>
        <taxon>Cercopithecidae</taxon>
        <taxon>Colobinae</taxon>
        <taxon>Rhinopithecus</taxon>
    </lineage>
</organism>
<keyword evidence="7" id="KW-0805">Transcription regulation</keyword>
<evidence type="ECO:0000256" key="1">
    <source>
        <dbReference type="ARBA" id="ARBA00004123"/>
    </source>
</evidence>